<dbReference type="AlphaFoldDB" id="A0A285UC85"/>
<evidence type="ECO:0000313" key="2">
    <source>
        <dbReference type="Proteomes" id="UP000219412"/>
    </source>
</evidence>
<protein>
    <recommendedName>
        <fullName evidence="3">Universal stress protein family protein</fullName>
    </recommendedName>
</protein>
<sequence>MDQRRLVMGKNVTIVIEYGIQGESMIKHALELVHDDDALNILIVDISSQELKYNKEVDFQLIKNRAEELNCTLDIIESSPKHAFEKAVQYAQKKKTDHLIIGEDREQLMDLILQGSLSSYILSKMPETYLSFVPFNLAVDNDFFEYASGKRVFLKKIDGAYRIVDNINNDYDYEAVYYKSNYTDFETGVIYIYVGNRLIERKITEGIVEDF</sequence>
<proteinExistence type="predicted"/>
<dbReference type="Proteomes" id="UP000219412">
    <property type="component" value="Unassembled WGS sequence"/>
</dbReference>
<name>A0A285UC85_9STAP</name>
<gene>
    <name evidence="1" type="ORF">SAMN05878391_0944</name>
</gene>
<evidence type="ECO:0000313" key="1">
    <source>
        <dbReference type="EMBL" id="SOC39510.1"/>
    </source>
</evidence>
<dbReference type="EMBL" id="OBQF01000001">
    <property type="protein sequence ID" value="SOC39510.1"/>
    <property type="molecule type" value="Genomic_DNA"/>
</dbReference>
<keyword evidence="2" id="KW-1185">Reference proteome</keyword>
<accession>A0A285UC85</accession>
<organism evidence="1 2">
    <name type="scientific">Salinicoccus kekensis</name>
    <dbReference type="NCBI Taxonomy" id="714307"/>
    <lineage>
        <taxon>Bacteria</taxon>
        <taxon>Bacillati</taxon>
        <taxon>Bacillota</taxon>
        <taxon>Bacilli</taxon>
        <taxon>Bacillales</taxon>
        <taxon>Staphylococcaceae</taxon>
        <taxon>Salinicoccus</taxon>
    </lineage>
</organism>
<reference evidence="2" key="1">
    <citation type="submission" date="2017-08" db="EMBL/GenBank/DDBJ databases">
        <authorList>
            <person name="Varghese N."/>
            <person name="Submissions S."/>
        </authorList>
    </citation>
    <scope>NUCLEOTIDE SEQUENCE [LARGE SCALE GENOMIC DNA]</scope>
    <source>
        <strain evidence="2">DSM 23173</strain>
    </source>
</reference>
<evidence type="ECO:0008006" key="3">
    <source>
        <dbReference type="Google" id="ProtNLM"/>
    </source>
</evidence>